<dbReference type="Gene3D" id="1.10.10.10">
    <property type="entry name" value="Winged helix-like DNA-binding domain superfamily/Winged helix DNA-binding domain"/>
    <property type="match status" value="1"/>
</dbReference>
<dbReference type="InterPro" id="IPR036388">
    <property type="entry name" value="WH-like_DNA-bd_sf"/>
</dbReference>
<dbReference type="Gene3D" id="3.90.79.10">
    <property type="entry name" value="Nucleoside Triphosphate Pyrophosphohydrolase"/>
    <property type="match status" value="1"/>
</dbReference>
<dbReference type="EMBL" id="KP211825">
    <property type="protein sequence ID" value="ANV79377.1"/>
    <property type="molecule type" value="Genomic_DNA"/>
</dbReference>
<accession>A0A1B1TAR5</accession>
<dbReference type="Pfam" id="PF00753">
    <property type="entry name" value="Lactamase_B"/>
    <property type="match status" value="1"/>
</dbReference>
<protein>
    <recommendedName>
        <fullName evidence="2">Nudix hydrolase domain-containing protein</fullName>
    </recommendedName>
</protein>
<dbReference type="InterPro" id="IPR015797">
    <property type="entry name" value="NUDIX_hydrolase-like_dom_sf"/>
</dbReference>
<organism evidence="3">
    <name type="scientific">uncultured Poseidoniia archaeon</name>
    <dbReference type="NCBI Taxonomy" id="1697135"/>
    <lineage>
        <taxon>Archaea</taxon>
        <taxon>Methanobacteriati</taxon>
        <taxon>Thermoplasmatota</taxon>
        <taxon>Candidatus Poseidoniia</taxon>
        <taxon>environmental samples</taxon>
    </lineage>
</organism>
<evidence type="ECO:0000313" key="3">
    <source>
        <dbReference type="EMBL" id="ANV79377.1"/>
    </source>
</evidence>
<dbReference type="SUPFAM" id="SSF55811">
    <property type="entry name" value="Nudix"/>
    <property type="match status" value="1"/>
</dbReference>
<dbReference type="AlphaFoldDB" id="A0A1B1TAR5"/>
<dbReference type="PANTHER" id="PTHR23131:SF0">
    <property type="entry name" value="ENDORIBONUCLEASE LACTB2"/>
    <property type="match status" value="1"/>
</dbReference>
<dbReference type="PROSITE" id="PS51462">
    <property type="entry name" value="NUDIX"/>
    <property type="match status" value="1"/>
</dbReference>
<dbReference type="InterPro" id="IPR000086">
    <property type="entry name" value="NUDIX_hydrolase_dom"/>
</dbReference>
<evidence type="ECO:0000256" key="1">
    <source>
        <dbReference type="SAM" id="MobiDB-lite"/>
    </source>
</evidence>
<dbReference type="SUPFAM" id="SSF56281">
    <property type="entry name" value="Metallo-hydrolase/oxidoreductase"/>
    <property type="match status" value="1"/>
</dbReference>
<evidence type="ECO:0000259" key="2">
    <source>
        <dbReference type="PROSITE" id="PS51462"/>
    </source>
</evidence>
<reference evidence="3" key="1">
    <citation type="submission" date="2014-11" db="EMBL/GenBank/DDBJ databases">
        <authorList>
            <person name="Zhu J."/>
            <person name="Qi W."/>
            <person name="Song R."/>
        </authorList>
    </citation>
    <scope>NUCLEOTIDE SEQUENCE</scope>
</reference>
<dbReference type="Gene3D" id="3.60.15.10">
    <property type="entry name" value="Ribonuclease Z/Hydroxyacylglutathione hydrolase-like"/>
    <property type="match status" value="1"/>
</dbReference>
<feature type="domain" description="Nudix hydrolase" evidence="2">
    <location>
        <begin position="17"/>
        <end position="205"/>
    </location>
</feature>
<dbReference type="InterPro" id="IPR050662">
    <property type="entry name" value="Sec-metab_biosynth-thioest"/>
</dbReference>
<feature type="region of interest" description="Disordered" evidence="1">
    <location>
        <begin position="1"/>
        <end position="33"/>
    </location>
</feature>
<dbReference type="SMART" id="SM00849">
    <property type="entry name" value="Lactamase_B"/>
    <property type="match status" value="1"/>
</dbReference>
<name>A0A1B1TAR5_9ARCH</name>
<sequence>MSEVPEGVDLSGFKRKPPRPTATMTLTRDGPNGPEVLLGLRSQTMAAFPGYWAFTGGGVSRVDSAAVDSFSVLDVEHGKAIACILRETCEELGLAPNGNHVISIDEDARFDVIKDKANWLPHAEDCTIPVNTDNIRILGHRITPPFGPIQFDNAFIHFHCGDWQSVPNIDLEPQTEFDEIMWASPKEILERWSRHEIKVAPPVISVLMEFIRVMAFSNNDIEEAALNISNRKPGRQSILFAYGVEVVPIRTATLPPADHTNCYLIGDPDGDFLIIDPAVRYREDMENLADAVERHNGQPVGIAFTHSHGDHLADMDLLREAFDLPVWGSDYTSKSVKCDKILDDGDKLQLGNQTWEVLITPGHHPGHTCFLSEAGLIAGDMVAGFGTILIPPGTGDMDVYIEQLQRLKQLNTNLLFPSHGPVIALPNKKISYYIKHRTARHQKVLEAVVNGLSNLNEIAIKAYDDTPDAHPGLAKDQTLAHLLSHERKGRLSPDGSGKWHASID</sequence>
<dbReference type="InterPro" id="IPR036866">
    <property type="entry name" value="RibonucZ/Hydroxyglut_hydro"/>
</dbReference>
<proteinExistence type="predicted"/>
<reference evidence="3" key="2">
    <citation type="journal article" date="2015" name="ISME J.">
        <title>A new class of marine Euryarchaeota group II from the Mediterranean deep chlorophyll maximum.</title>
        <authorList>
            <person name="Martin-Cuadrado A.B."/>
            <person name="Garcia-Heredia I."/>
            <person name="Molto A.G."/>
            <person name="Lopez-Ubeda R."/>
            <person name="Kimes N."/>
            <person name="Lopez-Garcia P."/>
            <person name="Moreira D."/>
            <person name="Rodriguez-Valera F."/>
        </authorList>
    </citation>
    <scope>NUCLEOTIDE SEQUENCE</scope>
</reference>
<dbReference type="InterPro" id="IPR001279">
    <property type="entry name" value="Metallo-B-lactamas"/>
</dbReference>
<dbReference type="PANTHER" id="PTHR23131">
    <property type="entry name" value="ENDORIBONUCLEASE LACTB2"/>
    <property type="match status" value="1"/>
</dbReference>